<evidence type="ECO:0000256" key="4">
    <source>
        <dbReference type="ARBA" id="ARBA00022960"/>
    </source>
</evidence>
<dbReference type="STRING" id="1423747.FC69_GL000966"/>
<dbReference type="GO" id="GO:0005737">
    <property type="term" value="C:cytoplasm"/>
    <property type="evidence" value="ECO:0007669"/>
    <property type="project" value="UniProtKB-SubCell"/>
</dbReference>
<evidence type="ECO:0000256" key="2">
    <source>
        <dbReference type="ARBA" id="ARBA00022490"/>
    </source>
</evidence>
<dbReference type="HAMAP" id="MF_02011">
    <property type="entry name" value="GpsB"/>
    <property type="match status" value="1"/>
</dbReference>
<organism evidence="9 10">
    <name type="scientific">Latilactobacillus fuchuensis DSM 14340 = JCM 11249</name>
    <dbReference type="NCBI Taxonomy" id="1423747"/>
    <lineage>
        <taxon>Bacteria</taxon>
        <taxon>Bacillati</taxon>
        <taxon>Bacillota</taxon>
        <taxon>Bacilli</taxon>
        <taxon>Lactobacillales</taxon>
        <taxon>Lactobacillaceae</taxon>
        <taxon>Latilactobacillus</taxon>
    </lineage>
</organism>
<dbReference type="PIRSF" id="PIRSF029938">
    <property type="entry name" value="UCP029938"/>
    <property type="match status" value="1"/>
</dbReference>
<evidence type="ECO:0000313" key="9">
    <source>
        <dbReference type="EMBL" id="KRL62094.1"/>
    </source>
</evidence>
<name>A0A0R1S0J4_9LACO</name>
<dbReference type="PATRIC" id="fig|1423747.3.peg.987"/>
<gene>
    <name evidence="7" type="primary">gpsB</name>
    <name evidence="9" type="ORF">FC69_GL000966</name>
</gene>
<dbReference type="InterPro" id="IPR019933">
    <property type="entry name" value="DivIVA_domain"/>
</dbReference>
<evidence type="ECO:0000256" key="3">
    <source>
        <dbReference type="ARBA" id="ARBA00022618"/>
    </source>
</evidence>
<dbReference type="RefSeq" id="WP_025082564.1">
    <property type="nucleotide sequence ID" value="NZ_AZEX01000001.1"/>
</dbReference>
<sequence length="130" mass="15044">MDNQIKVELDPTEILKKEFKTKMRGYDSEEVDGYLDLIIKDYQSYQEEITRLTAENTRLFNKVEELNKQLNASDSVKENAPQQTSAATNYDILKRLSNLERHVFGAKLSDQNPAGQTRVQNHSQFNDTNM</sequence>
<evidence type="ECO:0000256" key="5">
    <source>
        <dbReference type="ARBA" id="ARBA00023054"/>
    </source>
</evidence>
<proteinExistence type="inferred from homology"/>
<dbReference type="GO" id="GO:0008360">
    <property type="term" value="P:regulation of cell shape"/>
    <property type="evidence" value="ECO:0007669"/>
    <property type="project" value="UniProtKB-UniRule"/>
</dbReference>
<reference evidence="9 10" key="1">
    <citation type="journal article" date="2015" name="Genome Announc.">
        <title>Expanding the biotechnology potential of lactobacilli through comparative genomics of 213 strains and associated genera.</title>
        <authorList>
            <person name="Sun Z."/>
            <person name="Harris H.M."/>
            <person name="McCann A."/>
            <person name="Guo C."/>
            <person name="Argimon S."/>
            <person name="Zhang W."/>
            <person name="Yang X."/>
            <person name="Jeffery I.B."/>
            <person name="Cooney J.C."/>
            <person name="Kagawa T.F."/>
            <person name="Liu W."/>
            <person name="Song Y."/>
            <person name="Salvetti E."/>
            <person name="Wrobel A."/>
            <person name="Rasinkangas P."/>
            <person name="Parkhill J."/>
            <person name="Rea M.C."/>
            <person name="O'Sullivan O."/>
            <person name="Ritari J."/>
            <person name="Douillard F.P."/>
            <person name="Paul Ross R."/>
            <person name="Yang R."/>
            <person name="Briner A.E."/>
            <person name="Felis G.E."/>
            <person name="de Vos W.M."/>
            <person name="Barrangou R."/>
            <person name="Klaenhammer T.R."/>
            <person name="Caufield P.W."/>
            <person name="Cui Y."/>
            <person name="Zhang H."/>
            <person name="O'Toole P.W."/>
        </authorList>
    </citation>
    <scope>NUCLEOTIDE SEQUENCE [LARGE SCALE GENOMIC DNA]</scope>
    <source>
        <strain evidence="9 10">DSM 14340</strain>
    </source>
</reference>
<dbReference type="InterPro" id="IPR011229">
    <property type="entry name" value="Cell_cycle_GpsB"/>
</dbReference>
<dbReference type="GO" id="GO:0051301">
    <property type="term" value="P:cell division"/>
    <property type="evidence" value="ECO:0007669"/>
    <property type="project" value="UniProtKB-UniRule"/>
</dbReference>
<keyword evidence="5 7" id="KW-0175">Coiled coil</keyword>
<keyword evidence="3 7" id="KW-0132">Cell division</keyword>
<dbReference type="PANTHER" id="PTHR35794">
    <property type="entry name" value="CELL DIVISION PROTEIN DIVIVA"/>
    <property type="match status" value="1"/>
</dbReference>
<accession>A0A0R1S0J4</accession>
<dbReference type="EMBL" id="AZEX01000001">
    <property type="protein sequence ID" value="KRL62094.1"/>
    <property type="molecule type" value="Genomic_DNA"/>
</dbReference>
<comment type="caution">
    <text evidence="9">The sequence shown here is derived from an EMBL/GenBank/DDBJ whole genome shotgun (WGS) entry which is preliminary data.</text>
</comment>
<comment type="subcellular location">
    <subcellularLocation>
        <location evidence="7">Cytoplasm</location>
    </subcellularLocation>
    <text evidence="7">Shuttles between the lateral wall and the division site in a cell cycle-dependent manner.</text>
</comment>
<evidence type="ECO:0000256" key="1">
    <source>
        <dbReference type="ARBA" id="ARBA00009008"/>
    </source>
</evidence>
<comment type="function">
    <text evidence="7">Divisome component that associates with the complex late in its assembly, after the Z-ring is formed, and is dependent on DivIC and PBP2B for its recruitment to the divisome. Together with EzrA, is a key component of the system that regulates PBP1 localization during cell cycle progression. Its main role could be the removal of PBP1 from the cell pole after pole maturation is completed. Also contributes to the recruitment of PBP1 to the division complex. Not essential for septum formation.</text>
</comment>
<evidence type="ECO:0000256" key="7">
    <source>
        <dbReference type="HAMAP-Rule" id="MF_02011"/>
    </source>
</evidence>
<keyword evidence="4 7" id="KW-0133">Cell shape</keyword>
<dbReference type="Proteomes" id="UP000051264">
    <property type="component" value="Unassembled WGS sequence"/>
</dbReference>
<evidence type="ECO:0000256" key="8">
    <source>
        <dbReference type="SAM" id="MobiDB-lite"/>
    </source>
</evidence>
<dbReference type="NCBIfam" id="TIGR03544">
    <property type="entry name" value="DivI1A_domain"/>
    <property type="match status" value="1"/>
</dbReference>
<keyword evidence="6 7" id="KW-0131">Cell cycle</keyword>
<dbReference type="AlphaFoldDB" id="A0A0R1S0J4"/>
<dbReference type="eggNOG" id="COG3599">
    <property type="taxonomic scope" value="Bacteria"/>
</dbReference>
<dbReference type="NCBIfam" id="NF010725">
    <property type="entry name" value="PRK14127.1"/>
    <property type="match status" value="1"/>
</dbReference>
<dbReference type="InterPro" id="IPR007793">
    <property type="entry name" value="DivIVA_fam"/>
</dbReference>
<comment type="subunit">
    <text evidence="7">Forms polymers through the coiled coil domains. Interacts with PBP1, MreC and EzrA.</text>
</comment>
<dbReference type="PANTHER" id="PTHR35794:SF2">
    <property type="entry name" value="CELL DIVISION PROTEIN DIVIVA"/>
    <property type="match status" value="1"/>
</dbReference>
<keyword evidence="2 7" id="KW-0963">Cytoplasm</keyword>
<feature type="compositionally biased region" description="Polar residues" evidence="8">
    <location>
        <begin position="109"/>
        <end position="130"/>
    </location>
</feature>
<protein>
    <recommendedName>
        <fullName evidence="7">Cell cycle protein GpsB</fullName>
    </recommendedName>
    <alternativeName>
        <fullName evidence="7">Guiding PBP1-shuttling protein</fullName>
    </alternativeName>
</protein>
<evidence type="ECO:0000256" key="6">
    <source>
        <dbReference type="ARBA" id="ARBA00023306"/>
    </source>
</evidence>
<dbReference type="OrthoDB" id="389699at2"/>
<feature type="region of interest" description="Disordered" evidence="8">
    <location>
        <begin position="107"/>
        <end position="130"/>
    </location>
</feature>
<dbReference type="Pfam" id="PF05103">
    <property type="entry name" value="DivIVA"/>
    <property type="match status" value="1"/>
</dbReference>
<comment type="similarity">
    <text evidence="7">Belongs to the GpsB family.</text>
</comment>
<feature type="coiled-coil region" evidence="7">
    <location>
        <begin position="35"/>
        <end position="69"/>
    </location>
</feature>
<comment type="similarity">
    <text evidence="1">Belongs to the DivIVA family.</text>
</comment>
<dbReference type="Gene3D" id="6.10.250.660">
    <property type="match status" value="1"/>
</dbReference>
<evidence type="ECO:0000313" key="10">
    <source>
        <dbReference type="Proteomes" id="UP000051264"/>
    </source>
</evidence>